<evidence type="ECO:0000313" key="10">
    <source>
        <dbReference type="Ensembl" id="ENSCSAVP00000008828.1"/>
    </source>
</evidence>
<dbReference type="GO" id="GO:0006897">
    <property type="term" value="P:endocytosis"/>
    <property type="evidence" value="ECO:0007669"/>
    <property type="project" value="TreeGrafter"/>
</dbReference>
<accession>H2YU18</accession>
<dbReference type="GO" id="GO:0051015">
    <property type="term" value="F:actin filament binding"/>
    <property type="evidence" value="ECO:0007669"/>
    <property type="project" value="TreeGrafter"/>
</dbReference>
<dbReference type="GO" id="GO:0000146">
    <property type="term" value="F:microfilament motor activity"/>
    <property type="evidence" value="ECO:0007669"/>
    <property type="project" value="TreeGrafter"/>
</dbReference>
<keyword evidence="11" id="KW-1185">Reference proteome</keyword>
<dbReference type="InterPro" id="IPR027417">
    <property type="entry name" value="P-loop_NTPase"/>
</dbReference>
<dbReference type="STRING" id="51511.ENSCSAVP00000008828"/>
<dbReference type="SMART" id="SM00242">
    <property type="entry name" value="MYSc"/>
    <property type="match status" value="1"/>
</dbReference>
<dbReference type="Proteomes" id="UP000007875">
    <property type="component" value="Unassembled WGS sequence"/>
</dbReference>
<dbReference type="GO" id="GO:0007032">
    <property type="term" value="P:endosome organization"/>
    <property type="evidence" value="ECO:0007669"/>
    <property type="project" value="Ensembl"/>
</dbReference>
<protein>
    <recommendedName>
        <fullName evidence="12">Myosin motor domain-containing protein</fullName>
    </recommendedName>
</protein>
<proteinExistence type="inferred from homology"/>
<dbReference type="InParanoid" id="H2YU18"/>
<dbReference type="Pfam" id="PF06017">
    <property type="entry name" value="Myosin_TH1"/>
    <property type="match status" value="1"/>
</dbReference>
<dbReference type="Gene3D" id="1.20.120.720">
    <property type="entry name" value="Myosin VI head, motor domain, U50 subdomain"/>
    <property type="match status" value="1"/>
</dbReference>
<dbReference type="InterPro" id="IPR036961">
    <property type="entry name" value="Kinesin_motor_dom_sf"/>
</dbReference>
<evidence type="ECO:0000313" key="11">
    <source>
        <dbReference type="Proteomes" id="UP000007875"/>
    </source>
</evidence>
<evidence type="ECO:0000259" key="8">
    <source>
        <dbReference type="PROSITE" id="PS51456"/>
    </source>
</evidence>
<feature type="region of interest" description="Actin-binding" evidence="7">
    <location>
        <begin position="574"/>
        <end position="596"/>
    </location>
</feature>
<evidence type="ECO:0000256" key="6">
    <source>
        <dbReference type="ARBA" id="ARBA00023203"/>
    </source>
</evidence>
<dbReference type="PRINTS" id="PR00193">
    <property type="entry name" value="MYOSINHEAVY"/>
</dbReference>
<reference evidence="11" key="1">
    <citation type="submission" date="2003-08" db="EMBL/GenBank/DDBJ databases">
        <authorList>
            <person name="Birren B."/>
            <person name="Nusbaum C."/>
            <person name="Abebe A."/>
            <person name="Abouelleil A."/>
            <person name="Adekoya E."/>
            <person name="Ait-zahra M."/>
            <person name="Allen N."/>
            <person name="Allen T."/>
            <person name="An P."/>
            <person name="Anderson M."/>
            <person name="Anderson S."/>
            <person name="Arachchi H."/>
            <person name="Armbruster J."/>
            <person name="Bachantsang P."/>
            <person name="Baldwin J."/>
            <person name="Barry A."/>
            <person name="Bayul T."/>
            <person name="Blitshsteyn B."/>
            <person name="Bloom T."/>
            <person name="Blye J."/>
            <person name="Boguslavskiy L."/>
            <person name="Borowsky M."/>
            <person name="Boukhgalter B."/>
            <person name="Brunache A."/>
            <person name="Butler J."/>
            <person name="Calixte N."/>
            <person name="Calvo S."/>
            <person name="Camarata J."/>
            <person name="Campo K."/>
            <person name="Chang J."/>
            <person name="Cheshatsang Y."/>
            <person name="Citroen M."/>
            <person name="Collymore A."/>
            <person name="Considine T."/>
            <person name="Cook A."/>
            <person name="Cooke P."/>
            <person name="Corum B."/>
            <person name="Cuomo C."/>
            <person name="David R."/>
            <person name="Dawoe T."/>
            <person name="Degray S."/>
            <person name="Dodge S."/>
            <person name="Dooley K."/>
            <person name="Dorje P."/>
            <person name="Dorjee K."/>
            <person name="Dorris L."/>
            <person name="Duffey N."/>
            <person name="Dupes A."/>
            <person name="Elkins T."/>
            <person name="Engels R."/>
            <person name="Erickson J."/>
            <person name="Farina A."/>
            <person name="Faro S."/>
            <person name="Ferreira P."/>
            <person name="Fischer H."/>
            <person name="Fitzgerald M."/>
            <person name="Foley K."/>
            <person name="Gage D."/>
            <person name="Galagan J."/>
            <person name="Gearin G."/>
            <person name="Gnerre S."/>
            <person name="Gnirke A."/>
            <person name="Goyette A."/>
            <person name="Graham J."/>
            <person name="Grandbois E."/>
            <person name="Gyaltsen K."/>
            <person name="Hafez N."/>
            <person name="Hagopian D."/>
            <person name="Hagos B."/>
            <person name="Hall J."/>
            <person name="Hatcher B."/>
            <person name="Heller A."/>
            <person name="Higgins H."/>
            <person name="Honan T."/>
            <person name="Horn A."/>
            <person name="Houde N."/>
            <person name="Hughes L."/>
            <person name="Hulme W."/>
            <person name="Husby E."/>
            <person name="Iliev I."/>
            <person name="Jaffe D."/>
            <person name="Jones C."/>
            <person name="Kamal M."/>
            <person name="Kamat A."/>
            <person name="Kamvysselis M."/>
            <person name="Karlsson E."/>
            <person name="Kells C."/>
            <person name="Kieu A."/>
            <person name="Kisner P."/>
            <person name="Kodira C."/>
            <person name="Kulbokas E."/>
            <person name="Labutti K."/>
            <person name="Lama D."/>
            <person name="Landers T."/>
            <person name="Leger J."/>
            <person name="Levine S."/>
            <person name="Lewis D."/>
            <person name="Lewis T."/>
            <person name="Lindblad-toh K."/>
            <person name="Liu X."/>
            <person name="Lokyitsang T."/>
            <person name="Lokyitsang Y."/>
            <person name="Lucien O."/>
            <person name="Lui A."/>
            <person name="Ma L.J."/>
            <person name="Mabbitt R."/>
            <person name="Macdonald J."/>
            <person name="Maclean C."/>
            <person name="Major J."/>
            <person name="Manning J."/>
            <person name="Marabella R."/>
            <person name="Maru K."/>
            <person name="Matthews C."/>
            <person name="Mauceli E."/>
            <person name="Mccarthy M."/>
            <person name="Mcdonough S."/>
            <person name="Mcghee T."/>
            <person name="Meldrim J."/>
            <person name="Meneus L."/>
            <person name="Mesirov J."/>
            <person name="Mihalev A."/>
            <person name="Mihova T."/>
            <person name="Mikkelsen T."/>
            <person name="Mlenga V."/>
            <person name="Moru K."/>
            <person name="Mozes J."/>
            <person name="Mulrain L."/>
            <person name="Munson G."/>
            <person name="Naylor J."/>
            <person name="Newes C."/>
            <person name="Nguyen C."/>
            <person name="Nguyen N."/>
            <person name="Nguyen T."/>
            <person name="Nicol R."/>
            <person name="Nielsen C."/>
            <person name="Nizzari M."/>
            <person name="Norbu C."/>
            <person name="Norbu N."/>
            <person name="O'donnell P."/>
            <person name="Okoawo O."/>
            <person name="O'leary S."/>
            <person name="Omotosho B."/>
            <person name="O'neill K."/>
            <person name="Osman S."/>
            <person name="Parker S."/>
            <person name="Perrin D."/>
            <person name="Phunkhang P."/>
            <person name="Piqani B."/>
            <person name="Purcell S."/>
            <person name="Rachupka T."/>
            <person name="Ramasamy U."/>
            <person name="Rameau R."/>
            <person name="Ray V."/>
            <person name="Raymond C."/>
            <person name="Retta R."/>
            <person name="Richardson S."/>
            <person name="Rise C."/>
            <person name="Rodriguez J."/>
            <person name="Rogers J."/>
            <person name="Rogov P."/>
            <person name="Rutman M."/>
            <person name="Schupbach R."/>
            <person name="Seaman C."/>
            <person name="Settipalli S."/>
            <person name="Sharpe T."/>
            <person name="Sheridan J."/>
            <person name="Sherpa N."/>
            <person name="Shi J."/>
            <person name="Smirnov S."/>
            <person name="Smith C."/>
            <person name="Sougnez C."/>
            <person name="Spencer B."/>
            <person name="Stalker J."/>
            <person name="Stange-thomann N."/>
            <person name="Stavropoulos S."/>
            <person name="Stetson K."/>
            <person name="Stone C."/>
            <person name="Stone S."/>
            <person name="Stubbs M."/>
            <person name="Talamas J."/>
            <person name="Tchuinga P."/>
            <person name="Tenzing P."/>
            <person name="Tesfaye S."/>
            <person name="Theodore J."/>
            <person name="Thoulutsang Y."/>
            <person name="Topham K."/>
            <person name="Towey S."/>
            <person name="Tsamla T."/>
            <person name="Tsomo N."/>
            <person name="Vallee D."/>
            <person name="Vassiliev H."/>
            <person name="Venkataraman V."/>
            <person name="Vinson J."/>
            <person name="Vo A."/>
            <person name="Wade C."/>
            <person name="Wang S."/>
            <person name="Wangchuk T."/>
            <person name="Wangdi T."/>
            <person name="Whittaker C."/>
            <person name="Wilkinson J."/>
            <person name="Wu Y."/>
            <person name="Wyman D."/>
            <person name="Yadav S."/>
            <person name="Yang S."/>
            <person name="Yang X."/>
            <person name="Yeager S."/>
            <person name="Yee E."/>
            <person name="Young G."/>
            <person name="Zainoun J."/>
            <person name="Zembeck L."/>
            <person name="Zimmer A."/>
            <person name="Zody M."/>
            <person name="Lander E."/>
        </authorList>
    </citation>
    <scope>NUCLEOTIDE SEQUENCE [LARGE SCALE GENOMIC DNA]</scope>
</reference>
<keyword evidence="2 7" id="KW-0547">Nucleotide-binding</keyword>
<dbReference type="SUPFAM" id="SSF52540">
    <property type="entry name" value="P-loop containing nucleoside triphosphate hydrolases"/>
    <property type="match status" value="1"/>
</dbReference>
<keyword evidence="3 7" id="KW-0067">ATP-binding</keyword>
<evidence type="ECO:0000259" key="9">
    <source>
        <dbReference type="PROSITE" id="PS51757"/>
    </source>
</evidence>
<evidence type="ECO:0008006" key="12">
    <source>
        <dbReference type="Google" id="ProtNLM"/>
    </source>
</evidence>
<feature type="domain" description="Myosin motor" evidence="8">
    <location>
        <begin position="9"/>
        <end position="667"/>
    </location>
</feature>
<evidence type="ECO:0000256" key="3">
    <source>
        <dbReference type="ARBA" id="ARBA00022840"/>
    </source>
</evidence>
<comment type="similarity">
    <text evidence="1 7">Belongs to the TRAFAC class myosin-kinesin ATPase superfamily. Myosin family.</text>
</comment>
<organism evidence="10 11">
    <name type="scientific">Ciona savignyi</name>
    <name type="common">Pacific transparent sea squirt</name>
    <dbReference type="NCBI Taxonomy" id="51511"/>
    <lineage>
        <taxon>Eukaryota</taxon>
        <taxon>Metazoa</taxon>
        <taxon>Chordata</taxon>
        <taxon>Tunicata</taxon>
        <taxon>Ascidiacea</taxon>
        <taxon>Phlebobranchia</taxon>
        <taxon>Cionidae</taxon>
        <taxon>Ciona</taxon>
    </lineage>
</organism>
<evidence type="ECO:0000256" key="4">
    <source>
        <dbReference type="ARBA" id="ARBA00023123"/>
    </source>
</evidence>
<dbReference type="CDD" id="cd01378">
    <property type="entry name" value="MYSc_Myo1"/>
    <property type="match status" value="1"/>
</dbReference>
<dbReference type="AlphaFoldDB" id="H2YU18"/>
<keyword evidence="6 7" id="KW-0009">Actin-binding</keyword>
<dbReference type="GeneTree" id="ENSGT00940000158053"/>
<feature type="domain" description="TH1" evidence="9">
    <location>
        <begin position="805"/>
        <end position="1001"/>
    </location>
</feature>
<keyword evidence="4 7" id="KW-0518">Myosin</keyword>
<dbReference type="OMA" id="SSCIEIF"/>
<name>H2YU18_CIOSA</name>
<dbReference type="GO" id="GO:0016459">
    <property type="term" value="C:myosin complex"/>
    <property type="evidence" value="ECO:0007669"/>
    <property type="project" value="UniProtKB-KW"/>
</dbReference>
<evidence type="ECO:0000256" key="5">
    <source>
        <dbReference type="ARBA" id="ARBA00023175"/>
    </source>
</evidence>
<dbReference type="PROSITE" id="PS51456">
    <property type="entry name" value="MYOSIN_MOTOR"/>
    <property type="match status" value="1"/>
</dbReference>
<dbReference type="GO" id="GO:0005524">
    <property type="term" value="F:ATP binding"/>
    <property type="evidence" value="ECO:0007669"/>
    <property type="project" value="UniProtKB-UniRule"/>
</dbReference>
<dbReference type="PROSITE" id="PS51757">
    <property type="entry name" value="TH1"/>
    <property type="match status" value="1"/>
</dbReference>
<dbReference type="InterPro" id="IPR036072">
    <property type="entry name" value="MYSc_Myo1"/>
</dbReference>
<evidence type="ECO:0000256" key="1">
    <source>
        <dbReference type="ARBA" id="ARBA00008314"/>
    </source>
</evidence>
<sequence>IIMDLIQEPGKPDFVLLDDLTKDAFMGNLRDRFQKGRIYTYIGEVVVSVNPYKAMNIYTPEYVKDYKGREFWEMPPHIYALADAAYKSMKRYLKDTCIVISGESGAGKTEASKIIMNYIASITNVNSRAEIERVTGILLKSNVILESFGNAKTNRNDNSSRFGKYMDINFDFKGDPIGGHINNYLLEKSRVVHQQNGERNFHSFYQLLLGATDQTLSSLHLKRDMSAYNYTESLVQIDNSSRAIDDKRTFREMTGAFKAVGFTHDEQKTLFQLLAVILHLGNIEFALNGDTVSIKNTQEVAQIAELLGSSKEAIEQAMLTRVVAARGEVISKLHTHEDTGFARDAFAKAIYERAFSWIVQRINTIIEVKLDITRYGKSTVIGVLDIYGFEIFDNNSFEQFCINYCNEKLQQLFIELVLKQEQEEYLREGIDWQNVDYFNNCIICDLVEQPHKGIISILDEACLNVGTVTDEMFLEALDKKLKGHGHYQSRRLSPKDKDLAHNQDFRIIHYAGNVTYSVVGFMEKNKDQLFQDFKRLLYKSTNPVISDMWPEGAQSVKEVTKRPLTAGTLFKNSMIQLVGKLSSKEPYYVRCIKPNEVKSPVQFNEDRCAHQVAYLGLLENVRVRRAGFANRQPYSRFLQRYKMLSSYTWPNHQCKNDKEAVQALIKDIRYLFASTITLLARIKNLNKDMCILNIGTKHPQMWRGANARRRFKRTIATYRIMNRYRVYKMRCYLLEMSRRFNNVRKMRDLGKSVVWERPPKVLTQLVQDMKLMHARWRAGYMVKSIPRDQWPIVQLKCAAYDALHGKRVDWLRPRKWEGNYLASMSDNPAQASTFQAVTNNLKSKHRFNRVVFSAHVRKVNKNNKSEDRAILITDKHVFKLDAGKGYKAMTSGLLTYPQVTGISVSSSSNQLLVIHIDGHDDLVTCIHKTNPHNEDRVPEAVACILRTVKLEQNRDLQVNVGRSVQVKLGGKSKSISFDETNGASSNFRKVTNSSLMLVTST</sequence>
<dbReference type="GO" id="GO:0030048">
    <property type="term" value="P:actin filament-based movement"/>
    <property type="evidence" value="ECO:0007669"/>
    <property type="project" value="TreeGrafter"/>
</dbReference>
<feature type="binding site" evidence="7">
    <location>
        <begin position="102"/>
        <end position="109"/>
    </location>
    <ligand>
        <name>ATP</name>
        <dbReference type="ChEBI" id="CHEBI:30616"/>
    </ligand>
</feature>
<evidence type="ECO:0000256" key="7">
    <source>
        <dbReference type="PROSITE-ProRule" id="PRU00782"/>
    </source>
</evidence>
<dbReference type="Ensembl" id="ENSCSAVT00000008941.1">
    <property type="protein sequence ID" value="ENSCSAVP00000008828.1"/>
    <property type="gene ID" value="ENSCSAVG00000005238.1"/>
</dbReference>
<dbReference type="GO" id="GO:0005737">
    <property type="term" value="C:cytoplasm"/>
    <property type="evidence" value="ECO:0007669"/>
    <property type="project" value="TreeGrafter"/>
</dbReference>
<dbReference type="Gene3D" id="1.10.10.820">
    <property type="match status" value="1"/>
</dbReference>
<evidence type="ECO:0000256" key="2">
    <source>
        <dbReference type="ARBA" id="ARBA00022741"/>
    </source>
</evidence>
<dbReference type="eggNOG" id="KOG0164">
    <property type="taxonomic scope" value="Eukaryota"/>
</dbReference>
<reference evidence="10" key="3">
    <citation type="submission" date="2025-09" db="UniProtKB">
        <authorList>
            <consortium name="Ensembl"/>
        </authorList>
    </citation>
    <scope>IDENTIFICATION</scope>
</reference>
<dbReference type="FunFam" id="1.20.58.530:FF:000004">
    <property type="entry name" value="Unconventional myosin ID"/>
    <property type="match status" value="1"/>
</dbReference>
<dbReference type="Pfam" id="PF00063">
    <property type="entry name" value="Myosin_head"/>
    <property type="match status" value="1"/>
</dbReference>
<dbReference type="PANTHER" id="PTHR13140:SF713">
    <property type="entry name" value="UNCONVENTIONAL MYOSIN ID"/>
    <property type="match status" value="1"/>
</dbReference>
<dbReference type="InterPro" id="IPR001609">
    <property type="entry name" value="Myosin_head_motor_dom-like"/>
</dbReference>
<dbReference type="Gene3D" id="1.20.58.530">
    <property type="match status" value="1"/>
</dbReference>
<dbReference type="GO" id="GO:1900107">
    <property type="term" value="P:regulation of nodal signaling pathway"/>
    <property type="evidence" value="ECO:0007669"/>
    <property type="project" value="Ensembl"/>
</dbReference>
<dbReference type="PANTHER" id="PTHR13140">
    <property type="entry name" value="MYOSIN"/>
    <property type="match status" value="1"/>
</dbReference>
<dbReference type="InterPro" id="IPR010926">
    <property type="entry name" value="Myosin_TH1"/>
</dbReference>
<dbReference type="GO" id="GO:0005886">
    <property type="term" value="C:plasma membrane"/>
    <property type="evidence" value="ECO:0007669"/>
    <property type="project" value="TreeGrafter"/>
</dbReference>
<dbReference type="Gene3D" id="3.40.850.10">
    <property type="entry name" value="Kinesin motor domain"/>
    <property type="match status" value="1"/>
</dbReference>
<keyword evidence="5 7" id="KW-0505">Motor protein</keyword>
<reference evidence="10" key="2">
    <citation type="submission" date="2025-08" db="UniProtKB">
        <authorList>
            <consortium name="Ensembl"/>
        </authorList>
    </citation>
    <scope>IDENTIFICATION</scope>
</reference>
<dbReference type="GO" id="GO:0007015">
    <property type="term" value="P:actin filament organization"/>
    <property type="evidence" value="ECO:0007669"/>
    <property type="project" value="TreeGrafter"/>
</dbReference>
<dbReference type="GO" id="GO:0005902">
    <property type="term" value="C:microvillus"/>
    <property type="evidence" value="ECO:0007669"/>
    <property type="project" value="TreeGrafter"/>
</dbReference>